<sequence>MGMQAAINTRRDIATQGPPPIAAPPVPDGPIHYSFNVPFASDLAGPNTEDILHATTDAVLRWTHPEEAPDDVPVHELPVHAMNLAQLRHDCMEITSNPLPIEAHVLSTTPKNVNGQVTTVCLSGAPDLVQQTRESLLNNTPLSLRCTTVVADGHLVANLSEGVLKKSVTDFLDETSAFCGVDIFLLGPKLTPLTGGLNGDVDLLRDQRWRVAIYGDYLSSEHAKTRVLIHIDQLLGRIVDATLFEPSMHQLLCGRNRKNIKFIESVTNTAIYFPPPFSGCYRYCPPNAQRRDPSKVLITGETPQAIEQAKFRIHELLTRTRLFVKDVTIPPAKIDSILLSRMDKVRKITEANGAFIMFPSLGSRKGLVRVQAVENLHIERSLRELMALFYTASWIFLQPDPRQPGNKDIQAMLGDICANSDADVSFDRQSFTITGSDESVKAALMVISQIKFAVHSPYQIRVRIELANEHKEFVSGKKNGKINKIMGSSNVQIMFDNFGEYNFNIEVIAQTYDSLKQGLGLVEQEMPASISFHVPDQYHKRIIGIGGQHIQRIMKKHSVFVKFSNAMDRGGMGREDDDSRVDNVICRTPARNAQNLELVKSEILEMVDRVDSEFTSQVVSVDRLYHRQLLTRLNEVEELERNWNCKIVFPSTEQASDEVTVTGPQWLVPKCIDEFLGMVPDKHEMVLERASELIKYLESPEFVQTIAPKLKSQYEVELTVHENSEELTEDGSPTVTLLWTFTRNNAGGLRDAMEFLQTQFATAGVEPVIIKGAIPRPKSDTFEESLPFFNSKLLQHAPAPVATDSPTRPTFGEEVARERSILACLRKPGSMTSISSFLDRRKNSSQSAANFFKGSSNVSKSSLISIESTRSFNADRNPWNDSGVNLPDDDGNIWGPGSAFVNGVDKLAVPQPVFVVSFSSPLFTTPVCMVMEMKTEIGSFVLTRAYGVVRCISR</sequence>
<dbReference type="EMBL" id="CH408032">
    <property type="protein sequence ID" value="EAQ88186.1"/>
    <property type="molecule type" value="Genomic_DNA"/>
</dbReference>
<dbReference type="HOGENOM" id="CLU_012058_0_0_1"/>
<dbReference type="AlphaFoldDB" id="Q2H091"/>
<feature type="domain" description="K Homology" evidence="4">
    <location>
        <begin position="528"/>
        <end position="608"/>
    </location>
</feature>
<evidence type="ECO:0000256" key="2">
    <source>
        <dbReference type="PROSITE-ProRule" id="PRU00117"/>
    </source>
</evidence>
<dbReference type="RefSeq" id="XP_001224019.1">
    <property type="nucleotide sequence ID" value="XM_001224018.1"/>
</dbReference>
<keyword evidence="6" id="KW-1185">Reference proteome</keyword>
<dbReference type="SUPFAM" id="SSF54791">
    <property type="entry name" value="Eukaryotic type KH-domain (KH-domain type I)"/>
    <property type="match status" value="2"/>
</dbReference>
<dbReference type="OrthoDB" id="271862at2759"/>
<dbReference type="OMA" id="MCFEMHG"/>
<feature type="region of interest" description="Disordered" evidence="3">
    <location>
        <begin position="1"/>
        <end position="22"/>
    </location>
</feature>
<dbReference type="Pfam" id="PF00013">
    <property type="entry name" value="KH_1"/>
    <property type="match status" value="2"/>
</dbReference>
<evidence type="ECO:0000256" key="3">
    <source>
        <dbReference type="SAM" id="MobiDB-lite"/>
    </source>
</evidence>
<keyword evidence="1" id="KW-0677">Repeat</keyword>
<dbReference type="InterPro" id="IPR056553">
    <property type="entry name" value="KH_Mug60-KHD4"/>
</dbReference>
<dbReference type="eggNOG" id="KOG2208">
    <property type="taxonomic scope" value="Eukaryota"/>
</dbReference>
<dbReference type="Pfam" id="PF24563">
    <property type="entry name" value="KH_Mug60-KHD4"/>
    <property type="match status" value="1"/>
</dbReference>
<feature type="domain" description="K Homology" evidence="4">
    <location>
        <begin position="458"/>
        <end position="527"/>
    </location>
</feature>
<gene>
    <name evidence="5" type="ORF">CHGG_04805</name>
</gene>
<evidence type="ECO:0000313" key="6">
    <source>
        <dbReference type="Proteomes" id="UP000001056"/>
    </source>
</evidence>
<proteinExistence type="predicted"/>
<dbReference type="PROSITE" id="PS50084">
    <property type="entry name" value="KH_TYPE_1"/>
    <property type="match status" value="1"/>
</dbReference>
<dbReference type="GO" id="GO:0005737">
    <property type="term" value="C:cytoplasm"/>
    <property type="evidence" value="ECO:0007669"/>
    <property type="project" value="TreeGrafter"/>
</dbReference>
<evidence type="ECO:0000256" key="1">
    <source>
        <dbReference type="ARBA" id="ARBA00022737"/>
    </source>
</evidence>
<dbReference type="InParanoid" id="Q2H091"/>
<accession>Q2H091</accession>
<keyword evidence="2" id="KW-0694">RNA-binding</keyword>
<evidence type="ECO:0000313" key="5">
    <source>
        <dbReference type="EMBL" id="EAQ88186.1"/>
    </source>
</evidence>
<protein>
    <recommendedName>
        <fullName evidence="4">K Homology domain-containing protein</fullName>
    </recommendedName>
</protein>
<dbReference type="GeneID" id="4392820"/>
<dbReference type="InterPro" id="IPR004087">
    <property type="entry name" value="KH_dom"/>
</dbReference>
<dbReference type="PANTHER" id="PTHR10627:SF76">
    <property type="entry name" value="KH DOMAIN-CONTAINING PROTEIN YLL032C"/>
    <property type="match status" value="1"/>
</dbReference>
<evidence type="ECO:0000259" key="4">
    <source>
        <dbReference type="SMART" id="SM00322"/>
    </source>
</evidence>
<dbReference type="CDD" id="cd22453">
    <property type="entry name" value="KH-I_MUG60_like"/>
    <property type="match status" value="1"/>
</dbReference>
<dbReference type="Proteomes" id="UP000001056">
    <property type="component" value="Unassembled WGS sequence"/>
</dbReference>
<feature type="domain" description="K Homology" evidence="4">
    <location>
        <begin position="221"/>
        <end position="318"/>
    </location>
</feature>
<dbReference type="InterPro" id="IPR036612">
    <property type="entry name" value="KH_dom_type_1_sf"/>
</dbReference>
<dbReference type="VEuPathDB" id="FungiDB:CHGG_04805"/>
<name>Q2H091_CHAGB</name>
<dbReference type="PANTHER" id="PTHR10627">
    <property type="entry name" value="SCP160"/>
    <property type="match status" value="1"/>
</dbReference>
<dbReference type="Gene3D" id="3.30.1370.10">
    <property type="entry name" value="K Homology domain, type 1"/>
    <property type="match status" value="3"/>
</dbReference>
<reference evidence="6" key="1">
    <citation type="journal article" date="2015" name="Genome Announc.">
        <title>Draft genome sequence of the cellulolytic fungus Chaetomium globosum.</title>
        <authorList>
            <person name="Cuomo C.A."/>
            <person name="Untereiner W.A."/>
            <person name="Ma L.-J."/>
            <person name="Grabherr M."/>
            <person name="Birren B.W."/>
        </authorList>
    </citation>
    <scope>NUCLEOTIDE SEQUENCE [LARGE SCALE GENOMIC DNA]</scope>
    <source>
        <strain evidence="6">ATCC 6205 / CBS 148.51 / DSM 1962 / NBRC 6347 / NRRL 1970</strain>
    </source>
</reference>
<dbReference type="GO" id="GO:0003729">
    <property type="term" value="F:mRNA binding"/>
    <property type="evidence" value="ECO:0007669"/>
    <property type="project" value="TreeGrafter"/>
</dbReference>
<organism evidence="5 6">
    <name type="scientific">Chaetomium globosum (strain ATCC 6205 / CBS 148.51 / DSM 1962 / NBRC 6347 / NRRL 1970)</name>
    <name type="common">Soil fungus</name>
    <dbReference type="NCBI Taxonomy" id="306901"/>
    <lineage>
        <taxon>Eukaryota</taxon>
        <taxon>Fungi</taxon>
        <taxon>Dikarya</taxon>
        <taxon>Ascomycota</taxon>
        <taxon>Pezizomycotina</taxon>
        <taxon>Sordariomycetes</taxon>
        <taxon>Sordariomycetidae</taxon>
        <taxon>Sordariales</taxon>
        <taxon>Chaetomiaceae</taxon>
        <taxon>Chaetomium</taxon>
    </lineage>
</organism>
<dbReference type="STRING" id="306901.Q2H091"/>
<dbReference type="InterPro" id="IPR004088">
    <property type="entry name" value="KH_dom_type_1"/>
</dbReference>
<dbReference type="SMART" id="SM00322">
    <property type="entry name" value="KH"/>
    <property type="match status" value="4"/>
</dbReference>
<feature type="domain" description="K Homology" evidence="4">
    <location>
        <begin position="321"/>
        <end position="390"/>
    </location>
</feature>